<dbReference type="EMBL" id="CAKLCB010000309">
    <property type="protein sequence ID" value="CAH0519706.1"/>
    <property type="molecule type" value="Genomic_DNA"/>
</dbReference>
<comment type="caution">
    <text evidence="2">The sequence shown here is derived from an EMBL/GenBank/DDBJ whole genome shotgun (WGS) entry which is preliminary data.</text>
</comment>
<feature type="domain" description="BHLH" evidence="1">
    <location>
        <begin position="1"/>
        <end position="50"/>
    </location>
</feature>
<dbReference type="PANTHER" id="PTHR35796">
    <property type="entry name" value="HYPOTHETICAL CYTOSOLIC PROTEIN"/>
    <property type="match status" value="1"/>
</dbReference>
<dbReference type="PROSITE" id="PS50888">
    <property type="entry name" value="BHLH"/>
    <property type="match status" value="1"/>
</dbReference>
<gene>
    <name evidence="2" type="ORF">PBS001_LOCUS6225</name>
</gene>
<dbReference type="SUPFAM" id="SSF47459">
    <property type="entry name" value="HLH, helix-loop-helix DNA-binding domain"/>
    <property type="match status" value="1"/>
</dbReference>
<dbReference type="Proteomes" id="UP001158986">
    <property type="component" value="Unassembled WGS sequence"/>
</dbReference>
<evidence type="ECO:0000259" key="1">
    <source>
        <dbReference type="PROSITE" id="PS50888"/>
    </source>
</evidence>
<sequence length="320" mass="36175">MKEKKKRAKINRKDVNSRFQELMDILQLKEDRKLNRAKSLEKTIEHIAKLTAELGKLKTRHGPRQQQGIHPTYQAGMGKTPSLVHHPHQLSRMTSAMAHSMGQHNFVGSVRGTAVGDTMLLPYKPSRGHSWRTTRLPLAPMVWMPCSVVTSAGMLLTRSDLPARPADTSSRKRGREESVEVKMTAASVAELTEVLAISSSIRNESSVFKWSAHAMLTLLSYCDAWTLMSVMRTSCKLKRAASSEKLWGDLCRSRWRISPQVSIPHPFEQRQQWHDINRIPDCTEKLCVVRSCLLQVGQRVVASGVCYLIVRTDTQQGQLR</sequence>
<keyword evidence="3" id="KW-1185">Reference proteome</keyword>
<protein>
    <recommendedName>
        <fullName evidence="1">BHLH domain-containing protein</fullName>
    </recommendedName>
</protein>
<dbReference type="InterPro" id="IPR036047">
    <property type="entry name" value="F-box-like_dom_sf"/>
</dbReference>
<dbReference type="Gene3D" id="4.10.280.10">
    <property type="entry name" value="Helix-loop-helix DNA-binding domain"/>
    <property type="match status" value="1"/>
</dbReference>
<dbReference type="PANTHER" id="PTHR35796:SF3">
    <property type="entry name" value="BHLH DOMAIN-CONTAINING PROTEIN"/>
    <property type="match status" value="1"/>
</dbReference>
<organism evidence="2 3">
    <name type="scientific">Peronospora belbahrii</name>
    <dbReference type="NCBI Taxonomy" id="622444"/>
    <lineage>
        <taxon>Eukaryota</taxon>
        <taxon>Sar</taxon>
        <taxon>Stramenopiles</taxon>
        <taxon>Oomycota</taxon>
        <taxon>Peronosporomycetes</taxon>
        <taxon>Peronosporales</taxon>
        <taxon>Peronosporaceae</taxon>
        <taxon>Peronospora</taxon>
    </lineage>
</organism>
<accession>A0ABN8D5J9</accession>
<evidence type="ECO:0000313" key="2">
    <source>
        <dbReference type="EMBL" id="CAH0519706.1"/>
    </source>
</evidence>
<evidence type="ECO:0000313" key="3">
    <source>
        <dbReference type="Proteomes" id="UP001158986"/>
    </source>
</evidence>
<dbReference type="SUPFAM" id="SSF81383">
    <property type="entry name" value="F-box domain"/>
    <property type="match status" value="1"/>
</dbReference>
<reference evidence="2 3" key="1">
    <citation type="submission" date="2021-11" db="EMBL/GenBank/DDBJ databases">
        <authorList>
            <person name="Islam A."/>
            <person name="Islam S."/>
            <person name="Flora M.S."/>
            <person name="Rahman M."/>
            <person name="Ziaur R.M."/>
            <person name="Epstein J.H."/>
            <person name="Hassan M."/>
            <person name="Klassen M."/>
            <person name="Woodard K."/>
            <person name="Webb A."/>
            <person name="Webby R.J."/>
            <person name="El Zowalaty M.E."/>
        </authorList>
    </citation>
    <scope>NUCLEOTIDE SEQUENCE [LARGE SCALE GENOMIC DNA]</scope>
    <source>
        <strain evidence="2">Pbs1</strain>
    </source>
</reference>
<dbReference type="SMART" id="SM00353">
    <property type="entry name" value="HLH"/>
    <property type="match status" value="1"/>
</dbReference>
<proteinExistence type="predicted"/>
<name>A0ABN8D5J9_9STRA</name>
<dbReference type="Pfam" id="PF00010">
    <property type="entry name" value="HLH"/>
    <property type="match status" value="1"/>
</dbReference>
<dbReference type="InterPro" id="IPR036638">
    <property type="entry name" value="HLH_DNA-bd_sf"/>
</dbReference>
<dbReference type="InterPro" id="IPR011598">
    <property type="entry name" value="bHLH_dom"/>
</dbReference>